<sequence length="101" mass="11243">MPATLDLGPSNTSAWDPAQLGLDHYRSLTDLDDIQEALRLLDQEENRVDGDLDDLLADRESLEGKMEGLDVLRWEFVGRGGGSEGKREGVIYGSRRLRTQA</sequence>
<name>A0A433D9E5_9FUNG</name>
<organism evidence="1 2">
    <name type="scientific">Jimgerdemannia flammicorona</name>
    <dbReference type="NCBI Taxonomy" id="994334"/>
    <lineage>
        <taxon>Eukaryota</taxon>
        <taxon>Fungi</taxon>
        <taxon>Fungi incertae sedis</taxon>
        <taxon>Mucoromycota</taxon>
        <taxon>Mucoromycotina</taxon>
        <taxon>Endogonomycetes</taxon>
        <taxon>Endogonales</taxon>
        <taxon>Endogonaceae</taxon>
        <taxon>Jimgerdemannia</taxon>
    </lineage>
</organism>
<comment type="caution">
    <text evidence="1">The sequence shown here is derived from an EMBL/GenBank/DDBJ whole genome shotgun (WGS) entry which is preliminary data.</text>
</comment>
<dbReference type="AlphaFoldDB" id="A0A433D9E5"/>
<reference evidence="1 2" key="1">
    <citation type="journal article" date="2018" name="New Phytol.">
        <title>Phylogenomics of Endogonaceae and evolution of mycorrhizas within Mucoromycota.</title>
        <authorList>
            <person name="Chang Y."/>
            <person name="Desiro A."/>
            <person name="Na H."/>
            <person name="Sandor L."/>
            <person name="Lipzen A."/>
            <person name="Clum A."/>
            <person name="Barry K."/>
            <person name="Grigoriev I.V."/>
            <person name="Martin F.M."/>
            <person name="Stajich J.E."/>
            <person name="Smith M.E."/>
            <person name="Bonito G."/>
            <person name="Spatafora J.W."/>
        </authorList>
    </citation>
    <scope>NUCLEOTIDE SEQUENCE [LARGE SCALE GENOMIC DNA]</scope>
    <source>
        <strain evidence="1 2">GMNB39</strain>
    </source>
</reference>
<keyword evidence="2" id="KW-1185">Reference proteome</keyword>
<dbReference type="OrthoDB" id="47059at2759"/>
<dbReference type="Proteomes" id="UP000268093">
    <property type="component" value="Unassembled WGS sequence"/>
</dbReference>
<evidence type="ECO:0000313" key="1">
    <source>
        <dbReference type="EMBL" id="RUP47453.1"/>
    </source>
</evidence>
<gene>
    <name evidence="1" type="ORF">BC936DRAFT_145721</name>
</gene>
<protein>
    <submittedName>
        <fullName evidence="1">Uncharacterized protein</fullName>
    </submittedName>
</protein>
<proteinExistence type="predicted"/>
<evidence type="ECO:0000313" key="2">
    <source>
        <dbReference type="Proteomes" id="UP000268093"/>
    </source>
</evidence>
<dbReference type="EMBL" id="RBNI01004517">
    <property type="protein sequence ID" value="RUP47453.1"/>
    <property type="molecule type" value="Genomic_DNA"/>
</dbReference>
<accession>A0A433D9E5</accession>